<name>A0A1X7MZI0_9MICO</name>
<feature type="chain" id="PRO_5012869332" description="Lipoprotein" evidence="1">
    <location>
        <begin position="26"/>
        <end position="407"/>
    </location>
</feature>
<dbReference type="AlphaFoldDB" id="A0A1X7MZI0"/>
<dbReference type="Proteomes" id="UP000193711">
    <property type="component" value="Unassembled WGS sequence"/>
</dbReference>
<reference evidence="3" key="1">
    <citation type="submission" date="2017-04" db="EMBL/GenBank/DDBJ databases">
        <authorList>
            <person name="Varghese N."/>
            <person name="Submissions S."/>
        </authorList>
    </citation>
    <scope>NUCLEOTIDE SEQUENCE [LARGE SCALE GENOMIC DNA]</scope>
    <source>
        <strain evidence="3">VKM Ac-2121</strain>
    </source>
</reference>
<proteinExistence type="predicted"/>
<evidence type="ECO:0000313" key="3">
    <source>
        <dbReference type="Proteomes" id="UP000193711"/>
    </source>
</evidence>
<feature type="signal peptide" evidence="1">
    <location>
        <begin position="1"/>
        <end position="25"/>
    </location>
</feature>
<dbReference type="RefSeq" id="WP_085474853.1">
    <property type="nucleotide sequence ID" value="NZ_FXBM01000001.1"/>
</dbReference>
<dbReference type="STRING" id="1891671.SAMN06295885_0314"/>
<keyword evidence="1" id="KW-0732">Signal</keyword>
<evidence type="ECO:0000313" key="2">
    <source>
        <dbReference type="EMBL" id="SMH29448.1"/>
    </source>
</evidence>
<dbReference type="OrthoDB" id="5095937at2"/>
<organism evidence="2 3">
    <name type="scientific">Rathayibacter oskolensis</name>
    <dbReference type="NCBI Taxonomy" id="1891671"/>
    <lineage>
        <taxon>Bacteria</taxon>
        <taxon>Bacillati</taxon>
        <taxon>Actinomycetota</taxon>
        <taxon>Actinomycetes</taxon>
        <taxon>Micrococcales</taxon>
        <taxon>Microbacteriaceae</taxon>
        <taxon>Rathayibacter</taxon>
    </lineage>
</organism>
<evidence type="ECO:0000256" key="1">
    <source>
        <dbReference type="SAM" id="SignalP"/>
    </source>
</evidence>
<keyword evidence="3" id="KW-1185">Reference proteome</keyword>
<evidence type="ECO:0008006" key="4">
    <source>
        <dbReference type="Google" id="ProtNLM"/>
    </source>
</evidence>
<gene>
    <name evidence="2" type="ORF">SAMN06295885_0314</name>
</gene>
<accession>A0A1X7MZI0</accession>
<dbReference type="EMBL" id="FXBM01000001">
    <property type="protein sequence ID" value="SMH29448.1"/>
    <property type="molecule type" value="Genomic_DNA"/>
</dbReference>
<protein>
    <recommendedName>
        <fullName evidence="4">Lipoprotein</fullName>
    </recommendedName>
</protein>
<sequence length="407" mass="41163">MSLAIAAALCLLVALAGCTVPPAGAAESVDALAERVRASAGVESVETSLRQSDPKDRPDDWVATVDVTASDADLAAVASVVRDAIGSGVDGARLSLTLRVPAGDGGVAVDVDPRRGNDVARAARLRLLPFAAAVLLSGYREGVELTAEASFSEAVPVVREVARSIDLFRGTTTVAVDEAFPGAALLALVDPLDADPRTSSLSLSASSASASQSSVSSVSITREDTAAVAGTLAATPDEEADAGTAARTSFSVQSPDYSTVVAGWLGLPLGSPEPPLPDPAAPATAEPDPAALAAAESRVKDFLDRSVAETGVPAEVATRVEECSDGRGSRAAGGVVIPVFTVYDSAQESFDAVVDGWTADGFDRIDRASGRDFWGAVTPWGGGVISASIRGTIDGLSLTAESECVVG</sequence>